<dbReference type="Proteomes" id="UP000434475">
    <property type="component" value="Unassembled WGS sequence"/>
</dbReference>
<protein>
    <submittedName>
        <fullName evidence="1">Uncharacterized protein</fullName>
    </submittedName>
</protein>
<dbReference type="AlphaFoldDB" id="A0A6I2R6R1"/>
<evidence type="ECO:0000313" key="1">
    <source>
        <dbReference type="EMBL" id="MSB21469.1"/>
    </source>
</evidence>
<evidence type="ECO:0000313" key="4">
    <source>
        <dbReference type="Proteomes" id="UP000434475"/>
    </source>
</evidence>
<dbReference type="RefSeq" id="WP_087343457.1">
    <property type="nucleotide sequence ID" value="NZ_JADMVA010000052.1"/>
</dbReference>
<dbReference type="EMBL" id="WKPO01000072">
    <property type="protein sequence ID" value="MSB51300.1"/>
    <property type="molecule type" value="Genomic_DNA"/>
</dbReference>
<proteinExistence type="predicted"/>
<gene>
    <name evidence="2" type="ORF">GKE90_21905</name>
    <name evidence="1" type="ORF">GKE97_18405</name>
</gene>
<dbReference type="InterPro" id="IPR049215">
    <property type="entry name" value="DUF6809"/>
</dbReference>
<accession>A0A6I2R6R1</accession>
<comment type="caution">
    <text evidence="1">The sequence shown here is derived from an EMBL/GenBank/DDBJ whole genome shotgun (WGS) entry which is preliminary data.</text>
</comment>
<reference evidence="3 4" key="1">
    <citation type="journal article" date="2019" name="Nat. Med.">
        <title>A library of human gut bacterial isolates paired with longitudinal multiomics data enables mechanistic microbiome research.</title>
        <authorList>
            <person name="Poyet M."/>
            <person name="Groussin M."/>
            <person name="Gibbons S.M."/>
            <person name="Avila-Pacheco J."/>
            <person name="Jiang X."/>
            <person name="Kearney S.M."/>
            <person name="Perrotta A.R."/>
            <person name="Berdy B."/>
            <person name="Zhao S."/>
            <person name="Lieberman T.D."/>
            <person name="Swanson P.K."/>
            <person name="Smith M."/>
            <person name="Roesemann S."/>
            <person name="Alexander J.E."/>
            <person name="Rich S.A."/>
            <person name="Livny J."/>
            <person name="Vlamakis H."/>
            <person name="Clish C."/>
            <person name="Bullock K."/>
            <person name="Deik A."/>
            <person name="Scott J."/>
            <person name="Pierce K.A."/>
            <person name="Xavier R.J."/>
            <person name="Alm E.J."/>
        </authorList>
    </citation>
    <scope>NUCLEOTIDE SEQUENCE [LARGE SCALE GENOMIC DNA]</scope>
    <source>
        <strain evidence="1 4">BIOML-A2</strain>
        <strain evidence="2 3">BIOML-A5</strain>
    </source>
</reference>
<sequence>MGYYMSELYRRYFRATGFSELEEEIENTRQEVRDCLDQAQQRKLMHLIDAQEQLKAELAQSSFEDGFRLAIGLLRELEDKRIRLQLEEEG</sequence>
<evidence type="ECO:0000313" key="2">
    <source>
        <dbReference type="EMBL" id="MSB51300.1"/>
    </source>
</evidence>
<evidence type="ECO:0000313" key="3">
    <source>
        <dbReference type="Proteomes" id="UP000429811"/>
    </source>
</evidence>
<organism evidence="1 4">
    <name type="scientific">Flavonifractor plautii</name>
    <name type="common">Fusobacterium plautii</name>
    <dbReference type="NCBI Taxonomy" id="292800"/>
    <lineage>
        <taxon>Bacteria</taxon>
        <taxon>Bacillati</taxon>
        <taxon>Bacillota</taxon>
        <taxon>Clostridia</taxon>
        <taxon>Eubacteriales</taxon>
        <taxon>Oscillospiraceae</taxon>
        <taxon>Flavonifractor</taxon>
    </lineage>
</organism>
<dbReference type="EMBL" id="WKPR01000022">
    <property type="protein sequence ID" value="MSB21469.1"/>
    <property type="molecule type" value="Genomic_DNA"/>
</dbReference>
<name>A0A6I2R6R1_FLAPL</name>
<dbReference type="Proteomes" id="UP000429811">
    <property type="component" value="Unassembled WGS sequence"/>
</dbReference>
<dbReference type="Pfam" id="PF20648">
    <property type="entry name" value="DUF6809"/>
    <property type="match status" value="1"/>
</dbReference>